<dbReference type="GO" id="GO:0005737">
    <property type="term" value="C:cytoplasm"/>
    <property type="evidence" value="ECO:0007669"/>
    <property type="project" value="UniProtKB-SubCell"/>
</dbReference>
<proteinExistence type="inferred from homology"/>
<dbReference type="GO" id="GO:0005634">
    <property type="term" value="C:nucleus"/>
    <property type="evidence" value="ECO:0007669"/>
    <property type="project" value="UniProtKB-SubCell"/>
</dbReference>
<dbReference type="PANTHER" id="PTHR20531:SF1">
    <property type="entry name" value="N-ALPHA-ACETYLTRANSFERASE 40"/>
    <property type="match status" value="1"/>
</dbReference>
<feature type="domain" description="N-acetyltransferase" evidence="13">
    <location>
        <begin position="63"/>
        <end position="223"/>
    </location>
</feature>
<dbReference type="SUPFAM" id="SSF55729">
    <property type="entry name" value="Acyl-CoA N-acyltransferases (Nat)"/>
    <property type="match status" value="1"/>
</dbReference>
<keyword evidence="6" id="KW-0963">Cytoplasm</keyword>
<dbReference type="Gene3D" id="3.40.630.30">
    <property type="match status" value="1"/>
</dbReference>
<keyword evidence="8" id="KW-0539">Nucleus</keyword>
<dbReference type="EC" id="2.3.1.257" evidence="4"/>
<accession>A0AAN6DZ79</accession>
<protein>
    <recommendedName>
        <fullName evidence="5">N-alpha-acetyltransferase 40</fullName>
        <ecNumber evidence="4">2.3.1.257</ecNumber>
    </recommendedName>
</protein>
<dbReference type="EMBL" id="MU404353">
    <property type="protein sequence ID" value="KAI1613565.1"/>
    <property type="molecule type" value="Genomic_DNA"/>
</dbReference>
<dbReference type="PANTHER" id="PTHR20531">
    <property type="entry name" value="N-ALPHA-ACETYLTRANSFERASE 40"/>
    <property type="match status" value="1"/>
</dbReference>
<dbReference type="AlphaFoldDB" id="A0AAN6DZ79"/>
<comment type="catalytic activity">
    <reaction evidence="11">
        <text>N-terminal L-seryl-[histone H4] + acetyl-CoA = N-terminal N(alpha)-acetyl-L-seryl-[histone H4] + CoA + H(+)</text>
        <dbReference type="Rhea" id="RHEA:50596"/>
        <dbReference type="Rhea" id="RHEA-COMP:12740"/>
        <dbReference type="Rhea" id="RHEA-COMP:12743"/>
        <dbReference type="ChEBI" id="CHEBI:15378"/>
        <dbReference type="ChEBI" id="CHEBI:57287"/>
        <dbReference type="ChEBI" id="CHEBI:57288"/>
        <dbReference type="ChEBI" id="CHEBI:64738"/>
        <dbReference type="ChEBI" id="CHEBI:83690"/>
        <dbReference type="EC" id="2.3.1.257"/>
    </reaction>
</comment>
<evidence type="ECO:0000313" key="15">
    <source>
        <dbReference type="Proteomes" id="UP001203852"/>
    </source>
</evidence>
<dbReference type="InterPro" id="IPR000182">
    <property type="entry name" value="GNAT_dom"/>
</dbReference>
<evidence type="ECO:0000256" key="4">
    <source>
        <dbReference type="ARBA" id="ARBA00012950"/>
    </source>
</evidence>
<evidence type="ECO:0000256" key="1">
    <source>
        <dbReference type="ARBA" id="ARBA00004123"/>
    </source>
</evidence>
<keyword evidence="15" id="KW-1185">Reference proteome</keyword>
<feature type="region of interest" description="Disordered" evidence="12">
    <location>
        <begin position="1"/>
        <end position="20"/>
    </location>
</feature>
<dbReference type="CDD" id="cd04301">
    <property type="entry name" value="NAT_SF"/>
    <property type="match status" value="1"/>
</dbReference>
<comment type="similarity">
    <text evidence="3">Belongs to the acetyltransferase family. NAA40 subfamily.</text>
</comment>
<evidence type="ECO:0000256" key="10">
    <source>
        <dbReference type="ARBA" id="ARBA00047821"/>
    </source>
</evidence>
<name>A0AAN6DZ79_9EURO</name>
<comment type="subcellular location">
    <subcellularLocation>
        <location evidence="2">Cytoplasm</location>
    </subcellularLocation>
    <subcellularLocation>
        <location evidence="1">Nucleus</location>
    </subcellularLocation>
</comment>
<keyword evidence="7" id="KW-0808">Transferase</keyword>
<dbReference type="GO" id="GO:0010485">
    <property type="term" value="F:histone H4 acetyltransferase activity"/>
    <property type="evidence" value="ECO:0007669"/>
    <property type="project" value="InterPro"/>
</dbReference>
<reference evidence="14" key="1">
    <citation type="journal article" date="2022" name="bioRxiv">
        <title>Deciphering the potential niche of two novel black yeast fungi from a biological soil crust based on their genomes, phenotypes, and melanin regulation.</title>
        <authorList>
            <consortium name="DOE Joint Genome Institute"/>
            <person name="Carr E.C."/>
            <person name="Barton Q."/>
            <person name="Grambo S."/>
            <person name="Sullivan M."/>
            <person name="Renfro C.M."/>
            <person name="Kuo A."/>
            <person name="Pangilinan J."/>
            <person name="Lipzen A."/>
            <person name="Keymanesh K."/>
            <person name="Savage E."/>
            <person name="Barry K."/>
            <person name="Grigoriev I.V."/>
            <person name="Riekhof W.R."/>
            <person name="Harris S.S."/>
        </authorList>
    </citation>
    <scope>NUCLEOTIDE SEQUENCE</scope>
    <source>
        <strain evidence="14">JF 03-4F</strain>
    </source>
</reference>
<dbReference type="Pfam" id="PF00583">
    <property type="entry name" value="Acetyltransf_1"/>
    <property type="match status" value="1"/>
</dbReference>
<gene>
    <name evidence="14" type="ORF">EDD36DRAFT_200641</name>
</gene>
<evidence type="ECO:0000256" key="12">
    <source>
        <dbReference type="SAM" id="MobiDB-lite"/>
    </source>
</evidence>
<sequence>MAEASHERPRKSRKRARSDQVDATKLVESVNALPATRFFEAYYPAILALELLHDYKSLVFLQGAARDVSSETIEQCLKLIEQTSAEDYRSSEIKWSGHKKRKEMKLPDMKYFILLEHHQVIGFVSFMVTYEDGYEVLYIYEIHFTPEWQGKGLGKKLMNVVEDIGKKVGVTKVMLTVFRANQRAVDWYIKLGYAEDEFSPGPRKLRNGTVKQPSYIILSKSMKD</sequence>
<evidence type="ECO:0000256" key="11">
    <source>
        <dbReference type="ARBA" id="ARBA00049524"/>
    </source>
</evidence>
<evidence type="ECO:0000313" key="14">
    <source>
        <dbReference type="EMBL" id="KAI1613565.1"/>
    </source>
</evidence>
<dbReference type="PROSITE" id="PS51186">
    <property type="entry name" value="GNAT"/>
    <property type="match status" value="1"/>
</dbReference>
<organism evidence="14 15">
    <name type="scientific">Exophiala viscosa</name>
    <dbReference type="NCBI Taxonomy" id="2486360"/>
    <lineage>
        <taxon>Eukaryota</taxon>
        <taxon>Fungi</taxon>
        <taxon>Dikarya</taxon>
        <taxon>Ascomycota</taxon>
        <taxon>Pezizomycotina</taxon>
        <taxon>Eurotiomycetes</taxon>
        <taxon>Chaetothyriomycetidae</taxon>
        <taxon>Chaetothyriales</taxon>
        <taxon>Herpotrichiellaceae</taxon>
        <taxon>Exophiala</taxon>
    </lineage>
</organism>
<evidence type="ECO:0000259" key="13">
    <source>
        <dbReference type="PROSITE" id="PS51186"/>
    </source>
</evidence>
<dbReference type="GO" id="GO:1990189">
    <property type="term" value="F:protein N-terminal-serine acetyltransferase activity"/>
    <property type="evidence" value="ECO:0007669"/>
    <property type="project" value="UniProtKB-EC"/>
</dbReference>
<dbReference type="GO" id="GO:0043998">
    <property type="term" value="F:histone H2A acetyltransferase activity"/>
    <property type="evidence" value="ECO:0007669"/>
    <property type="project" value="InterPro"/>
</dbReference>
<keyword evidence="9" id="KW-0012">Acyltransferase</keyword>
<evidence type="ECO:0000256" key="8">
    <source>
        <dbReference type="ARBA" id="ARBA00023242"/>
    </source>
</evidence>
<evidence type="ECO:0000256" key="9">
    <source>
        <dbReference type="ARBA" id="ARBA00023315"/>
    </source>
</evidence>
<evidence type="ECO:0000256" key="3">
    <source>
        <dbReference type="ARBA" id="ARBA00008870"/>
    </source>
</evidence>
<evidence type="ECO:0000256" key="7">
    <source>
        <dbReference type="ARBA" id="ARBA00022679"/>
    </source>
</evidence>
<comment type="catalytic activity">
    <reaction evidence="10">
        <text>N-terminal L-seryl-[histone H2A] + acetyl-CoA = N-terminal N(alpha)-acetyl-L-seryl-[histone H2A] + CoA + H(+)</text>
        <dbReference type="Rhea" id="RHEA:50600"/>
        <dbReference type="Rhea" id="RHEA-COMP:12742"/>
        <dbReference type="Rhea" id="RHEA-COMP:12744"/>
        <dbReference type="ChEBI" id="CHEBI:15378"/>
        <dbReference type="ChEBI" id="CHEBI:57287"/>
        <dbReference type="ChEBI" id="CHEBI:57288"/>
        <dbReference type="ChEBI" id="CHEBI:64738"/>
        <dbReference type="ChEBI" id="CHEBI:83690"/>
        <dbReference type="EC" id="2.3.1.257"/>
    </reaction>
</comment>
<evidence type="ECO:0000256" key="2">
    <source>
        <dbReference type="ARBA" id="ARBA00004496"/>
    </source>
</evidence>
<evidence type="ECO:0000256" key="6">
    <source>
        <dbReference type="ARBA" id="ARBA00022490"/>
    </source>
</evidence>
<dbReference type="InterPro" id="IPR039949">
    <property type="entry name" value="NAA40"/>
</dbReference>
<evidence type="ECO:0000256" key="5">
    <source>
        <dbReference type="ARBA" id="ARBA00015043"/>
    </source>
</evidence>
<dbReference type="Proteomes" id="UP001203852">
    <property type="component" value="Unassembled WGS sequence"/>
</dbReference>
<comment type="caution">
    <text evidence="14">The sequence shown here is derived from an EMBL/GenBank/DDBJ whole genome shotgun (WGS) entry which is preliminary data.</text>
</comment>
<dbReference type="InterPro" id="IPR016181">
    <property type="entry name" value="Acyl_CoA_acyltransferase"/>
</dbReference>